<evidence type="ECO:0000259" key="6">
    <source>
        <dbReference type="PROSITE" id="PS50893"/>
    </source>
</evidence>
<evidence type="ECO:0000313" key="7">
    <source>
        <dbReference type="EMBL" id="WNC12293.1"/>
    </source>
</evidence>
<dbReference type="SUPFAM" id="SSF52540">
    <property type="entry name" value="P-loop containing nucleoside triphosphate hydrolases"/>
    <property type="match status" value="1"/>
</dbReference>
<evidence type="ECO:0000313" key="8">
    <source>
        <dbReference type="Proteomes" id="UP001256827"/>
    </source>
</evidence>
<keyword evidence="2" id="KW-0813">Transport</keyword>
<dbReference type="InterPro" id="IPR052156">
    <property type="entry name" value="BCAA_Transport_ATP-bd_LivF"/>
</dbReference>
<evidence type="ECO:0000256" key="1">
    <source>
        <dbReference type="ARBA" id="ARBA00005417"/>
    </source>
</evidence>
<dbReference type="CDD" id="cd03224">
    <property type="entry name" value="ABC_TM1139_LivF_branched"/>
    <property type="match status" value="1"/>
</dbReference>
<reference evidence="7 8" key="1">
    <citation type="submission" date="2023-09" db="EMBL/GenBank/DDBJ databases">
        <title>Complete Genome and Methylome dissection of Bacillus brevis NEB573 original source of BbsI restriction endonuclease.</title>
        <authorList>
            <person name="Fomenkov A."/>
            <person name="Roberts R.D."/>
        </authorList>
    </citation>
    <scope>NUCLEOTIDE SEQUENCE [LARGE SCALE GENOMIC DNA]</scope>
    <source>
        <strain evidence="7 8">NEB573</strain>
    </source>
</reference>
<dbReference type="PROSITE" id="PS50893">
    <property type="entry name" value="ABC_TRANSPORTER_2"/>
    <property type="match status" value="1"/>
</dbReference>
<comment type="similarity">
    <text evidence="1">Belongs to the ABC transporter superfamily.</text>
</comment>
<evidence type="ECO:0000256" key="2">
    <source>
        <dbReference type="ARBA" id="ARBA00022448"/>
    </source>
</evidence>
<evidence type="ECO:0000256" key="5">
    <source>
        <dbReference type="ARBA" id="ARBA00022970"/>
    </source>
</evidence>
<proteinExistence type="inferred from homology"/>
<keyword evidence="4 7" id="KW-0067">ATP-binding</keyword>
<dbReference type="EMBL" id="CP134050">
    <property type="protein sequence ID" value="WNC12293.1"/>
    <property type="molecule type" value="Genomic_DNA"/>
</dbReference>
<feature type="domain" description="ABC transporter" evidence="6">
    <location>
        <begin position="3"/>
        <end position="235"/>
    </location>
</feature>
<dbReference type="InterPro" id="IPR003593">
    <property type="entry name" value="AAA+_ATPase"/>
</dbReference>
<dbReference type="InterPro" id="IPR027417">
    <property type="entry name" value="P-loop_NTPase"/>
</dbReference>
<dbReference type="PANTHER" id="PTHR43820">
    <property type="entry name" value="HIGH-AFFINITY BRANCHED-CHAIN AMINO ACID TRANSPORT ATP-BINDING PROTEIN LIVF"/>
    <property type="match status" value="1"/>
</dbReference>
<dbReference type="Gene3D" id="3.40.50.300">
    <property type="entry name" value="P-loop containing nucleotide triphosphate hydrolases"/>
    <property type="match status" value="1"/>
</dbReference>
<dbReference type="PANTHER" id="PTHR43820:SF4">
    <property type="entry name" value="HIGH-AFFINITY BRANCHED-CHAIN AMINO ACID TRANSPORT ATP-BINDING PROTEIN LIVF"/>
    <property type="match status" value="1"/>
</dbReference>
<keyword evidence="3" id="KW-0547">Nucleotide-binding</keyword>
<organism evidence="7 8">
    <name type="scientific">Brevibacillus brevis</name>
    <name type="common">Bacillus brevis</name>
    <dbReference type="NCBI Taxonomy" id="1393"/>
    <lineage>
        <taxon>Bacteria</taxon>
        <taxon>Bacillati</taxon>
        <taxon>Bacillota</taxon>
        <taxon>Bacilli</taxon>
        <taxon>Bacillales</taxon>
        <taxon>Paenibacillaceae</taxon>
        <taxon>Brevibacillus</taxon>
    </lineage>
</organism>
<dbReference type="RefSeq" id="WP_310763570.1">
    <property type="nucleotide sequence ID" value="NZ_CP134050.1"/>
</dbReference>
<keyword evidence="5" id="KW-0029">Amino-acid transport</keyword>
<dbReference type="InterPro" id="IPR017871">
    <property type="entry name" value="ABC_transporter-like_CS"/>
</dbReference>
<dbReference type="InterPro" id="IPR003439">
    <property type="entry name" value="ABC_transporter-like_ATP-bd"/>
</dbReference>
<keyword evidence="8" id="KW-1185">Reference proteome</keyword>
<accession>A0ABY9SWT6</accession>
<name>A0ABY9SWT6_BREBE</name>
<dbReference type="PROSITE" id="PS00211">
    <property type="entry name" value="ABC_TRANSPORTER_1"/>
    <property type="match status" value="1"/>
</dbReference>
<dbReference type="GO" id="GO:0005524">
    <property type="term" value="F:ATP binding"/>
    <property type="evidence" value="ECO:0007669"/>
    <property type="project" value="UniProtKB-KW"/>
</dbReference>
<sequence length="235" mass="26163">MLLAVQNLSAKYVKRPVIEDISFSLGEKENLAIIGHNGAGKTTLVRSIFGLHHLAEGNIYFKEKDVIKNTAAQNVNLGMAYVAQGHNVFPTLTVKENLSLGVYQIRNISKEEKENRIESIYQLFPILRERSKQIAGTMSGGQQQMLAIGISLMSKPKLLLLDEPSTGLAPILVKQVLDSIKMINEEMGTSVVLVEQNVREALRVTDRAIVIKRGKMIYNGHSSQLMKSDSLWDLF</sequence>
<dbReference type="Pfam" id="PF00005">
    <property type="entry name" value="ABC_tran"/>
    <property type="match status" value="1"/>
</dbReference>
<evidence type="ECO:0000256" key="3">
    <source>
        <dbReference type="ARBA" id="ARBA00022741"/>
    </source>
</evidence>
<gene>
    <name evidence="7" type="ORF">RGB73_16265</name>
</gene>
<dbReference type="Proteomes" id="UP001256827">
    <property type="component" value="Chromosome"/>
</dbReference>
<protein>
    <submittedName>
        <fullName evidence="7">ABC transporter ATP-binding protein</fullName>
    </submittedName>
</protein>
<evidence type="ECO:0000256" key="4">
    <source>
        <dbReference type="ARBA" id="ARBA00022840"/>
    </source>
</evidence>
<dbReference type="SMART" id="SM00382">
    <property type="entry name" value="AAA"/>
    <property type="match status" value="1"/>
</dbReference>